<reference evidence="2 3" key="1">
    <citation type="submission" date="2011-01" db="EMBL/GenBank/DDBJ databases">
        <title>Complete sequence of Pseudoxanthomonas suwonensis 11-1.</title>
        <authorList>
            <consortium name="US DOE Joint Genome Institute"/>
            <person name="Lucas S."/>
            <person name="Copeland A."/>
            <person name="Lapidus A."/>
            <person name="Cheng J.-F."/>
            <person name="Goodwin L."/>
            <person name="Pitluck S."/>
            <person name="Teshima H."/>
            <person name="Detter J.C."/>
            <person name="Han C."/>
            <person name="Tapia R."/>
            <person name="Land M."/>
            <person name="Hauser L."/>
            <person name="Kyrpides N."/>
            <person name="Ivanova N."/>
            <person name="Ovchinnikova G."/>
            <person name="Siebers A.K."/>
            <person name="Allgaier M."/>
            <person name="Thelen M.P."/>
            <person name="Hugenholtz P."/>
            <person name="Gladden J."/>
            <person name="Woyke T."/>
        </authorList>
    </citation>
    <scope>NUCLEOTIDE SEQUENCE [LARGE SCALE GENOMIC DNA]</scope>
    <source>
        <strain evidence="3">11-1</strain>
    </source>
</reference>
<keyword evidence="1" id="KW-0732">Signal</keyword>
<dbReference type="HOGENOM" id="CLU_1480851_0_0_6"/>
<sequence length="182" mass="19627">MLKPGMMLAALLLVLPASAAATDGPKRTVASAQEFLRQVLPGNRYVSTMMAEVIAKARREGLQARFDPVPPIVDADPVGHCRSYLIGEIANTWLVVRDPASGGSTESDFARMVGDDHVGSPDGFHFGSIRALRQDGSRVYLRFAGEQHDAELHLEGSEIASRVHAALDFLRRECDPAAATGF</sequence>
<gene>
    <name evidence="2" type="ordered locus">Psesu_2744</name>
</gene>
<evidence type="ECO:0008006" key="4">
    <source>
        <dbReference type="Google" id="ProtNLM"/>
    </source>
</evidence>
<name>E6WWM2_PSEUU</name>
<evidence type="ECO:0000256" key="1">
    <source>
        <dbReference type="SAM" id="SignalP"/>
    </source>
</evidence>
<evidence type="ECO:0000313" key="3">
    <source>
        <dbReference type="Proteomes" id="UP000008632"/>
    </source>
</evidence>
<proteinExistence type="predicted"/>
<dbReference type="eggNOG" id="ENOG5030VBS">
    <property type="taxonomic scope" value="Bacteria"/>
</dbReference>
<keyword evidence="3" id="KW-1185">Reference proteome</keyword>
<dbReference type="EMBL" id="CP002446">
    <property type="protein sequence ID" value="ADV28571.1"/>
    <property type="molecule type" value="Genomic_DNA"/>
</dbReference>
<dbReference type="AlphaFoldDB" id="E6WWM2"/>
<feature type="chain" id="PRO_5003214627" description="DUF2380 domain-containing protein" evidence="1">
    <location>
        <begin position="20"/>
        <end position="182"/>
    </location>
</feature>
<accession>E6WWM2</accession>
<feature type="signal peptide" evidence="1">
    <location>
        <begin position="1"/>
        <end position="19"/>
    </location>
</feature>
<dbReference type="STRING" id="743721.Psesu_2744"/>
<dbReference type="Proteomes" id="UP000008632">
    <property type="component" value="Chromosome"/>
</dbReference>
<protein>
    <recommendedName>
        <fullName evidence="4">DUF2380 domain-containing protein</fullName>
    </recommendedName>
</protein>
<evidence type="ECO:0000313" key="2">
    <source>
        <dbReference type="EMBL" id="ADV28571.1"/>
    </source>
</evidence>
<organism evidence="2 3">
    <name type="scientific">Pseudoxanthomonas suwonensis (strain 11-1)</name>
    <dbReference type="NCBI Taxonomy" id="743721"/>
    <lineage>
        <taxon>Bacteria</taxon>
        <taxon>Pseudomonadati</taxon>
        <taxon>Pseudomonadota</taxon>
        <taxon>Gammaproteobacteria</taxon>
        <taxon>Lysobacterales</taxon>
        <taxon>Lysobacteraceae</taxon>
        <taxon>Pseudoxanthomonas</taxon>
    </lineage>
</organism>
<dbReference type="RefSeq" id="WP_013536397.1">
    <property type="nucleotide sequence ID" value="NC_014924.1"/>
</dbReference>
<dbReference type="KEGG" id="psu:Psesu_2744"/>